<feature type="compositionally biased region" description="Acidic residues" evidence="2">
    <location>
        <begin position="887"/>
        <end position="935"/>
    </location>
</feature>
<evidence type="ECO:0000313" key="7">
    <source>
        <dbReference type="Proteomes" id="UP000305067"/>
    </source>
</evidence>
<dbReference type="GO" id="GO:0005096">
    <property type="term" value="F:GTPase activator activity"/>
    <property type="evidence" value="ECO:0007669"/>
    <property type="project" value="TreeGrafter"/>
</dbReference>
<feature type="compositionally biased region" description="Basic and acidic residues" evidence="2">
    <location>
        <begin position="856"/>
        <end position="886"/>
    </location>
</feature>
<feature type="compositionally biased region" description="Basic and acidic residues" evidence="2">
    <location>
        <begin position="228"/>
        <end position="246"/>
    </location>
</feature>
<dbReference type="GO" id="GO:0007264">
    <property type="term" value="P:small GTPase-mediated signal transduction"/>
    <property type="evidence" value="ECO:0007669"/>
    <property type="project" value="TreeGrafter"/>
</dbReference>
<feature type="region of interest" description="Disordered" evidence="2">
    <location>
        <begin position="211"/>
        <end position="272"/>
    </location>
</feature>
<evidence type="ECO:0000313" key="6">
    <source>
        <dbReference type="EMBL" id="TFL05153.1"/>
    </source>
</evidence>
<feature type="compositionally biased region" description="Acidic residues" evidence="2">
    <location>
        <begin position="1150"/>
        <end position="1159"/>
    </location>
</feature>
<feature type="region of interest" description="Disordered" evidence="2">
    <location>
        <begin position="155"/>
        <end position="199"/>
    </location>
</feature>
<dbReference type="Gene3D" id="1.20.1270.60">
    <property type="entry name" value="Arfaptin homology (AH) domain/BAR domain"/>
    <property type="match status" value="2"/>
</dbReference>
<feature type="compositionally biased region" description="Pro residues" evidence="2">
    <location>
        <begin position="994"/>
        <end position="1003"/>
    </location>
</feature>
<feature type="compositionally biased region" description="Polar residues" evidence="2">
    <location>
        <begin position="1011"/>
        <end position="1027"/>
    </location>
</feature>
<dbReference type="SUPFAM" id="SSF46785">
    <property type="entry name" value="Winged helix' DNA-binding domain"/>
    <property type="match status" value="1"/>
</dbReference>
<dbReference type="EMBL" id="ML178817">
    <property type="protein sequence ID" value="TFL05153.1"/>
    <property type="molecule type" value="Genomic_DNA"/>
</dbReference>
<sequence>MAVLSLPLTFNNSFWSQDYRKGLEVLFAKLEQGTAENAEVLAFIRARASTEGQLAASLVQAGTPSASTKGFGADDGASLLMTFRGLQEESVSQGKAHQAVASELNTLVAAPFDDWSRNYKERLLETKRNVLDSWVRGYEQAQGEVARSRSNYLAKTQKADDADDDAKFAPVANPPDNYTTSPRVRPVDGRSAPQRTASVSERIAARLKEIQQKSIARSAAASSTDSSTTEKEILKPDIKGKGKEIPTESPENASPPPMSPLPPPKVDIPAHPILPSKAPEPEPILIAGLAFPPAAISQLLTRAAGELPLRPIRFPVIGEYQDCFTGEEFAIWLKDHLEALGDSYERAEDAARDLAENEGLLRRVGEFGNRFEFSDEAFYQFRPKAFELSRPSEPTDITSPIRKTMQQPVAENLLKKTNNFLNVVSKAMNTQNGPAHIKARQDAEEADRDYQVAVRRLDRHRLGLEERVEETLKKMQRWETERLRAVKTALLQFQGIISNLPKSAEHSIERSSTLVAAYNPDSDLVALIERYRTGPFRPSPQVYEPITHDELDVVYGIDLRRWIDLVSHDDQSASGAPQEKADVIPPALRVLLAALQDAYGRLSSDDEKRKSWIYEVPLANTHHLRETLNAAFPAEDISTELLAPYDAPVLASGLKLWLLELTPPLALYEGWEEIRKLYPTVGSGNTTSDNQEQHIEELNAALHKLPRVHLLVLDAVVSHLKQLIDSTTSTEPNEVYLTKLALTVGRAIIRPKVETQISVQDRHPTLLFIDLVNNYDKILPPTISRKKRESIRKMPIRKRTKPVDMRLSRSRLSVGMIDPAQLLAAQQLAQNPSLARSPPSQAQTFKDLPKPVESGEEVKELPKSAVSEEVKELPKPVGKEGEKKEDTEEEEDSDEEEDDDDDDDDDEDSDDDDDDDEDDDDEDDDEDEDEDEDEKEAPKTPVPAPPKAQVPPPPQAVPQPGQPPKFKEPPPELDDLPPRPMFKEPPPEDDDAPPARPNFAEPPPEVDDHSGPSSPAYTGSPGRSNISVIPPTPQNKLKRDSRFDGSRSPSPSAHSPTINEDQPLSSARTSIRRAGSGQASAVRGPRVSRGHNRPIGGGSVSNIVNSLNKNTSPTASSPTSPSYKRVSTPGSRPSSVVGRSSLQRRTMASDAEDDVVDRA</sequence>
<evidence type="ECO:0008006" key="8">
    <source>
        <dbReference type="Google" id="ProtNLM"/>
    </source>
</evidence>
<evidence type="ECO:0000259" key="3">
    <source>
        <dbReference type="PROSITE" id="PS50186"/>
    </source>
</evidence>
<dbReference type="PROSITE" id="PS50186">
    <property type="entry name" value="DEP"/>
    <property type="match status" value="1"/>
</dbReference>
<reference evidence="6 7" key="1">
    <citation type="journal article" date="2019" name="Nat. Ecol. Evol.">
        <title>Megaphylogeny resolves global patterns of mushroom evolution.</title>
        <authorList>
            <person name="Varga T."/>
            <person name="Krizsan K."/>
            <person name="Foldi C."/>
            <person name="Dima B."/>
            <person name="Sanchez-Garcia M."/>
            <person name="Sanchez-Ramirez S."/>
            <person name="Szollosi G.J."/>
            <person name="Szarkandi J.G."/>
            <person name="Papp V."/>
            <person name="Albert L."/>
            <person name="Andreopoulos W."/>
            <person name="Angelini C."/>
            <person name="Antonin V."/>
            <person name="Barry K.W."/>
            <person name="Bougher N.L."/>
            <person name="Buchanan P."/>
            <person name="Buyck B."/>
            <person name="Bense V."/>
            <person name="Catcheside P."/>
            <person name="Chovatia M."/>
            <person name="Cooper J."/>
            <person name="Damon W."/>
            <person name="Desjardin D."/>
            <person name="Finy P."/>
            <person name="Geml J."/>
            <person name="Haridas S."/>
            <person name="Hughes K."/>
            <person name="Justo A."/>
            <person name="Karasinski D."/>
            <person name="Kautmanova I."/>
            <person name="Kiss B."/>
            <person name="Kocsube S."/>
            <person name="Kotiranta H."/>
            <person name="LaButti K.M."/>
            <person name="Lechner B.E."/>
            <person name="Liimatainen K."/>
            <person name="Lipzen A."/>
            <person name="Lukacs Z."/>
            <person name="Mihaltcheva S."/>
            <person name="Morgado L.N."/>
            <person name="Niskanen T."/>
            <person name="Noordeloos M.E."/>
            <person name="Ohm R.A."/>
            <person name="Ortiz-Santana B."/>
            <person name="Ovrebo C."/>
            <person name="Racz N."/>
            <person name="Riley R."/>
            <person name="Savchenko A."/>
            <person name="Shiryaev A."/>
            <person name="Soop K."/>
            <person name="Spirin V."/>
            <person name="Szebenyi C."/>
            <person name="Tomsovsky M."/>
            <person name="Tulloss R.E."/>
            <person name="Uehling J."/>
            <person name="Grigoriev I.V."/>
            <person name="Vagvolgyi C."/>
            <person name="Papp T."/>
            <person name="Martin F.M."/>
            <person name="Miettinen O."/>
            <person name="Hibbett D.S."/>
            <person name="Nagy L.G."/>
        </authorList>
    </citation>
    <scope>NUCLEOTIDE SEQUENCE [LARGE SCALE GENOMIC DNA]</scope>
    <source>
        <strain evidence="6 7">CBS 309.79</strain>
    </source>
</reference>
<dbReference type="SUPFAM" id="SSF48350">
    <property type="entry name" value="GTPase activation domain, GAP"/>
    <property type="match status" value="1"/>
</dbReference>
<accession>A0A5C3QT43</accession>
<dbReference type="InterPro" id="IPR027267">
    <property type="entry name" value="AH/BAR_dom_sf"/>
</dbReference>
<dbReference type="Pfam" id="PF00620">
    <property type="entry name" value="RhoGAP"/>
    <property type="match status" value="1"/>
</dbReference>
<feature type="domain" description="F-BAR" evidence="5">
    <location>
        <begin position="8"/>
        <end position="523"/>
    </location>
</feature>
<dbReference type="SUPFAM" id="SSF103657">
    <property type="entry name" value="BAR/IMD domain-like"/>
    <property type="match status" value="2"/>
</dbReference>
<dbReference type="SMART" id="SM00324">
    <property type="entry name" value="RhoGAP"/>
    <property type="match status" value="1"/>
</dbReference>
<dbReference type="PANTHER" id="PTHR23065">
    <property type="entry name" value="PROLINE-SERINE-THREONINE PHOSPHATASE INTERACTING PROTEIN 1"/>
    <property type="match status" value="1"/>
</dbReference>
<dbReference type="InterPro" id="IPR000591">
    <property type="entry name" value="DEP_dom"/>
</dbReference>
<dbReference type="STRING" id="1884261.A0A5C3QT43"/>
<feature type="region of interest" description="Disordered" evidence="2">
    <location>
        <begin position="829"/>
        <end position="1159"/>
    </location>
</feature>
<dbReference type="PANTHER" id="PTHR23065:SF17">
    <property type="entry name" value="RHO-GTPASE-ACTIVATING PROTEIN RGD2"/>
    <property type="match status" value="1"/>
</dbReference>
<feature type="compositionally biased region" description="Low complexity" evidence="2">
    <location>
        <begin position="1129"/>
        <end position="1141"/>
    </location>
</feature>
<feature type="compositionally biased region" description="Polar residues" evidence="2">
    <location>
        <begin position="831"/>
        <end position="844"/>
    </location>
</feature>
<dbReference type="InterPro" id="IPR036390">
    <property type="entry name" value="WH_DNA-bd_sf"/>
</dbReference>
<dbReference type="PROSITE" id="PS50238">
    <property type="entry name" value="RHOGAP"/>
    <property type="match status" value="1"/>
</dbReference>
<feature type="domain" description="Rho-GAP" evidence="4">
    <location>
        <begin position="563"/>
        <end position="779"/>
    </location>
</feature>
<feature type="compositionally biased region" description="Polar residues" evidence="2">
    <location>
        <begin position="1100"/>
        <end position="1110"/>
    </location>
</feature>
<name>A0A5C3QT43_9AGAR</name>
<feature type="domain" description="DEP" evidence="3">
    <location>
        <begin position="303"/>
        <end position="383"/>
    </location>
</feature>
<gene>
    <name evidence="6" type="ORF">BDV98DRAFT_561562</name>
</gene>
<feature type="compositionally biased region" description="Pro residues" evidence="2">
    <location>
        <begin position="940"/>
        <end position="963"/>
    </location>
</feature>
<feature type="compositionally biased region" description="Pro residues" evidence="2">
    <location>
        <begin position="253"/>
        <end position="266"/>
    </location>
</feature>
<dbReference type="GO" id="GO:0005886">
    <property type="term" value="C:plasma membrane"/>
    <property type="evidence" value="ECO:0007669"/>
    <property type="project" value="TreeGrafter"/>
</dbReference>
<dbReference type="PROSITE" id="PS51741">
    <property type="entry name" value="F_BAR"/>
    <property type="match status" value="1"/>
</dbReference>
<dbReference type="GO" id="GO:0000935">
    <property type="term" value="C:division septum"/>
    <property type="evidence" value="ECO:0007669"/>
    <property type="project" value="TreeGrafter"/>
</dbReference>
<keyword evidence="7" id="KW-1185">Reference proteome</keyword>
<dbReference type="Pfam" id="PF00611">
    <property type="entry name" value="FCH"/>
    <property type="match status" value="1"/>
</dbReference>
<dbReference type="InterPro" id="IPR001060">
    <property type="entry name" value="FCH_dom"/>
</dbReference>
<proteinExistence type="predicted"/>
<dbReference type="GO" id="GO:0005737">
    <property type="term" value="C:cytoplasm"/>
    <property type="evidence" value="ECO:0007669"/>
    <property type="project" value="TreeGrafter"/>
</dbReference>
<protein>
    <recommendedName>
        <fullName evidence="8">Rho-GAP domain-containing protein</fullName>
    </recommendedName>
</protein>
<dbReference type="Gene3D" id="1.10.555.10">
    <property type="entry name" value="Rho GTPase activation protein"/>
    <property type="match status" value="1"/>
</dbReference>
<dbReference type="OrthoDB" id="2155291at2759"/>
<feature type="compositionally biased region" description="Low complexity" evidence="2">
    <location>
        <begin position="1111"/>
        <end position="1122"/>
    </location>
</feature>
<evidence type="ECO:0000259" key="5">
    <source>
        <dbReference type="PROSITE" id="PS51741"/>
    </source>
</evidence>
<dbReference type="Proteomes" id="UP000305067">
    <property type="component" value="Unassembled WGS sequence"/>
</dbReference>
<feature type="compositionally biased region" description="Polar residues" evidence="2">
    <location>
        <begin position="1047"/>
        <end position="1069"/>
    </location>
</feature>
<dbReference type="AlphaFoldDB" id="A0A5C3QT43"/>
<feature type="compositionally biased region" description="Low complexity" evidence="2">
    <location>
        <begin position="214"/>
        <end position="227"/>
    </location>
</feature>
<dbReference type="GO" id="GO:0007010">
    <property type="term" value="P:cytoskeleton organization"/>
    <property type="evidence" value="ECO:0007669"/>
    <property type="project" value="TreeGrafter"/>
</dbReference>
<evidence type="ECO:0000256" key="2">
    <source>
        <dbReference type="SAM" id="MobiDB-lite"/>
    </source>
</evidence>
<dbReference type="InterPro" id="IPR031160">
    <property type="entry name" value="F_BAR_dom"/>
</dbReference>
<evidence type="ECO:0000259" key="4">
    <source>
        <dbReference type="PROSITE" id="PS50238"/>
    </source>
</evidence>
<dbReference type="SMART" id="SM00055">
    <property type="entry name" value="FCH"/>
    <property type="match status" value="1"/>
</dbReference>
<organism evidence="6 7">
    <name type="scientific">Pterulicium gracile</name>
    <dbReference type="NCBI Taxonomy" id="1884261"/>
    <lineage>
        <taxon>Eukaryota</taxon>
        <taxon>Fungi</taxon>
        <taxon>Dikarya</taxon>
        <taxon>Basidiomycota</taxon>
        <taxon>Agaricomycotina</taxon>
        <taxon>Agaricomycetes</taxon>
        <taxon>Agaricomycetidae</taxon>
        <taxon>Agaricales</taxon>
        <taxon>Pleurotineae</taxon>
        <taxon>Pterulaceae</taxon>
        <taxon>Pterulicium</taxon>
    </lineage>
</organism>
<keyword evidence="1" id="KW-0175">Coiled coil</keyword>
<dbReference type="InterPro" id="IPR000198">
    <property type="entry name" value="RhoGAP_dom"/>
</dbReference>
<dbReference type="InterPro" id="IPR008936">
    <property type="entry name" value="Rho_GTPase_activation_prot"/>
</dbReference>
<evidence type="ECO:0000256" key="1">
    <source>
        <dbReference type="PROSITE-ProRule" id="PRU01077"/>
    </source>
</evidence>